<keyword evidence="1 2" id="KW-0175">Coiled coil</keyword>
<name>A0A9W8CLG5_9FUNG</name>
<feature type="region of interest" description="Disordered" evidence="3">
    <location>
        <begin position="1"/>
        <end position="82"/>
    </location>
</feature>
<feature type="compositionally biased region" description="Basic and acidic residues" evidence="3">
    <location>
        <begin position="532"/>
        <end position="542"/>
    </location>
</feature>
<feature type="compositionally biased region" description="Low complexity" evidence="3">
    <location>
        <begin position="872"/>
        <end position="883"/>
    </location>
</feature>
<protein>
    <recommendedName>
        <fullName evidence="6">GDP/GTP exchange factor Sec2 N-terminal domain-containing protein</fullName>
    </recommendedName>
</protein>
<dbReference type="AlphaFoldDB" id="A0A9W8CLG5"/>
<dbReference type="GO" id="GO:0070319">
    <property type="term" value="C:Golgi to plasma membrane transport vesicle"/>
    <property type="evidence" value="ECO:0007669"/>
    <property type="project" value="TreeGrafter"/>
</dbReference>
<dbReference type="Pfam" id="PF25555">
    <property type="entry name" value="RAB3A-like_C"/>
    <property type="match status" value="1"/>
</dbReference>
<feature type="compositionally biased region" description="Polar residues" evidence="3">
    <location>
        <begin position="543"/>
        <end position="552"/>
    </location>
</feature>
<organism evidence="4 5">
    <name type="scientific">Coemansia asiatica</name>
    <dbReference type="NCBI Taxonomy" id="1052880"/>
    <lineage>
        <taxon>Eukaryota</taxon>
        <taxon>Fungi</taxon>
        <taxon>Fungi incertae sedis</taxon>
        <taxon>Zoopagomycota</taxon>
        <taxon>Kickxellomycotina</taxon>
        <taxon>Kickxellomycetes</taxon>
        <taxon>Kickxellales</taxon>
        <taxon>Kickxellaceae</taxon>
        <taxon>Coemansia</taxon>
    </lineage>
</organism>
<dbReference type="GO" id="GO:0005085">
    <property type="term" value="F:guanyl-nucleotide exchange factor activity"/>
    <property type="evidence" value="ECO:0007669"/>
    <property type="project" value="InterPro"/>
</dbReference>
<feature type="region of interest" description="Disordered" evidence="3">
    <location>
        <begin position="872"/>
        <end position="892"/>
    </location>
</feature>
<keyword evidence="5" id="KW-1185">Reference proteome</keyword>
<sequence>MAQMIQHPAKPTLDASLWAPESSSSSSSSSCPPPSTPASQLSSAKTLNNSGIVVLRSPSATPADADEQTAEAKAETGRSSTFPEAASIKRQCIIIPGEYRSTESEFDRSSNKIHDDSRRLQLAPIETSAVSLKEAQASAASTNTHLATPTDSNPGRYGSFENANGDEGILLFSPMSELHSSREPVAAASVAVAPLAQRCRQPLKILSGSSTKTSYCAPSPSPLVAGPSSLCPAPAIGAITFSPVDVLRRTRSQSPTLQQQQQQQRQHCLGSLAMSDPEISTAVSLSGMSNGDSFAAGSLRLAHRRQLSAKVEAESVASFHSHSAYHAKLVMQPFHAQSAQMASTTTAEAEAATLAAAVAASSLPSPQMHTSDFGPVANLSSIVHDAISNHKSPEAKAAAHLSAAENKRLDLSAASDNKTAVGLCSNASRLEYESGSGGGFDGADARFGNASADDKPLDAAGSSREMPRLLPDDVDSRPVSTILMVAATDENSLPMLDTFARQPSMESNWFKRQTMRSSTNDSSMSHLSRSNGESDARLHEPQHQNTLDNAQTGAAPAHYEKLMLRAQKQRDAAMAEASALQQQLMELRRDRDLEVKRLRQEVSTLTRKLRNEYELRTAAEAKCSLMECELAELSSNIQFEAQNLVAHERREHRNELDRIARRHAEIEQLLEMERAQVGALKKSLESTSLALDRERSDADRMRSGMQAFERQMAAPSALKLSLEDASSATSSVAPPALPEPHISGALYFGGDGSRPDTRLTEFLGFLNAASEKEAMASAFMQRSMREDIAPTLLADGTSNMPSLSSWHRHRRLLHSVQDNTLLLESFAPRRSTSRVLSVGCYLCGCSTNRPSTAAAGSLSISVASSSLDRGLSTSTSSADTATTGKTNPSSSSLQRCEMYRMRFSDNDEDNKPLCHHCHGRMVSVCSFFAYLKIVRKGLIKRPIADIWLEVNKNRLQMWLARSGASSESRLSISMV</sequence>
<feature type="compositionally biased region" description="Polar residues" evidence="3">
    <location>
        <begin position="140"/>
        <end position="153"/>
    </location>
</feature>
<proteinExistence type="predicted"/>
<gene>
    <name evidence="4" type="ORF">LPJ64_001911</name>
</gene>
<reference evidence="4" key="1">
    <citation type="submission" date="2022-07" db="EMBL/GenBank/DDBJ databases">
        <title>Phylogenomic reconstructions and comparative analyses of Kickxellomycotina fungi.</title>
        <authorList>
            <person name="Reynolds N.K."/>
            <person name="Stajich J.E."/>
            <person name="Barry K."/>
            <person name="Grigoriev I.V."/>
            <person name="Crous P."/>
            <person name="Smith M.E."/>
        </authorList>
    </citation>
    <scope>NUCLEOTIDE SEQUENCE</scope>
    <source>
        <strain evidence="4">NBRC 105413</strain>
    </source>
</reference>
<feature type="compositionally biased region" description="Basic and acidic residues" evidence="3">
    <location>
        <begin position="465"/>
        <end position="474"/>
    </location>
</feature>
<feature type="compositionally biased region" description="Polar residues" evidence="3">
    <location>
        <begin position="40"/>
        <end position="51"/>
    </location>
</feature>
<dbReference type="Proteomes" id="UP001145021">
    <property type="component" value="Unassembled WGS sequence"/>
</dbReference>
<evidence type="ECO:0000313" key="5">
    <source>
        <dbReference type="Proteomes" id="UP001145021"/>
    </source>
</evidence>
<dbReference type="Gene3D" id="6.10.140.910">
    <property type="match status" value="1"/>
</dbReference>
<accession>A0A9W8CLG5</accession>
<evidence type="ECO:0000313" key="4">
    <source>
        <dbReference type="EMBL" id="KAJ1646630.1"/>
    </source>
</evidence>
<dbReference type="CDD" id="cd21044">
    <property type="entry name" value="Rab11BD_RAB3IP_like"/>
    <property type="match status" value="1"/>
</dbReference>
<evidence type="ECO:0000256" key="2">
    <source>
        <dbReference type="SAM" id="Coils"/>
    </source>
</evidence>
<dbReference type="PANTHER" id="PTHR14430:SF0">
    <property type="entry name" value="SEC2P DOMAIN-CONTAINING PROTEIN"/>
    <property type="match status" value="1"/>
</dbReference>
<dbReference type="InterPro" id="IPR040351">
    <property type="entry name" value="RAB3IL/RAB3IP/Sec2"/>
</dbReference>
<feature type="region of interest" description="Disordered" evidence="3">
    <location>
        <begin position="140"/>
        <end position="160"/>
    </location>
</feature>
<dbReference type="SUPFAM" id="SSF144284">
    <property type="entry name" value="Sec2 N-terminal region"/>
    <property type="match status" value="1"/>
</dbReference>
<feature type="region of interest" description="Disordered" evidence="3">
    <location>
        <begin position="449"/>
        <end position="474"/>
    </location>
</feature>
<dbReference type="PANTHER" id="PTHR14430">
    <property type="entry name" value="RABIN3-RELATED"/>
    <property type="match status" value="1"/>
</dbReference>
<evidence type="ECO:0008006" key="6">
    <source>
        <dbReference type="Google" id="ProtNLM"/>
    </source>
</evidence>
<evidence type="ECO:0000256" key="1">
    <source>
        <dbReference type="ARBA" id="ARBA00023054"/>
    </source>
</evidence>
<feature type="coiled-coil region" evidence="2">
    <location>
        <begin position="563"/>
        <end position="676"/>
    </location>
</feature>
<feature type="compositionally biased region" description="Low complexity" evidence="3">
    <location>
        <begin position="20"/>
        <end position="30"/>
    </location>
</feature>
<dbReference type="EMBL" id="JANBOH010000054">
    <property type="protein sequence ID" value="KAJ1646630.1"/>
    <property type="molecule type" value="Genomic_DNA"/>
</dbReference>
<feature type="compositionally biased region" description="Polar residues" evidence="3">
    <location>
        <begin position="513"/>
        <end position="531"/>
    </location>
</feature>
<feature type="region of interest" description="Disordered" evidence="3">
    <location>
        <begin position="513"/>
        <end position="552"/>
    </location>
</feature>
<dbReference type="GO" id="GO:0051286">
    <property type="term" value="C:cell tip"/>
    <property type="evidence" value="ECO:0007669"/>
    <property type="project" value="TreeGrafter"/>
</dbReference>
<comment type="caution">
    <text evidence="4">The sequence shown here is derived from an EMBL/GenBank/DDBJ whole genome shotgun (WGS) entry which is preliminary data.</text>
</comment>
<dbReference type="GO" id="GO:0006887">
    <property type="term" value="P:exocytosis"/>
    <property type="evidence" value="ECO:0007669"/>
    <property type="project" value="TreeGrafter"/>
</dbReference>
<evidence type="ECO:0000256" key="3">
    <source>
        <dbReference type="SAM" id="MobiDB-lite"/>
    </source>
</evidence>